<feature type="repeat" description="WD" evidence="1">
    <location>
        <begin position="545"/>
        <end position="583"/>
    </location>
</feature>
<feature type="domain" description="Transcription factor IIIC 90kDa subunit N-terminal" evidence="2">
    <location>
        <begin position="26"/>
        <end position="147"/>
    </location>
</feature>
<dbReference type="InterPro" id="IPR001680">
    <property type="entry name" value="WD40_rpt"/>
</dbReference>
<keyword evidence="1" id="KW-0853">WD repeat</keyword>
<name>A0A443PA57_9MAGN</name>
<dbReference type="SMART" id="SM00320">
    <property type="entry name" value="WD40"/>
    <property type="match status" value="5"/>
</dbReference>
<dbReference type="GO" id="GO:0004402">
    <property type="term" value="F:histone acetyltransferase activity"/>
    <property type="evidence" value="ECO:0007669"/>
    <property type="project" value="InterPro"/>
</dbReference>
<dbReference type="SUPFAM" id="SSF50978">
    <property type="entry name" value="WD40 repeat-like"/>
    <property type="match status" value="1"/>
</dbReference>
<dbReference type="InterPro" id="IPR036322">
    <property type="entry name" value="WD40_repeat_dom_sf"/>
</dbReference>
<dbReference type="PANTHER" id="PTHR15496:SF2">
    <property type="entry name" value="GENERAL TRANSCRIPTION FACTOR 3C POLYPEPTIDE 4"/>
    <property type="match status" value="1"/>
</dbReference>
<dbReference type="InterPro" id="IPR044230">
    <property type="entry name" value="GTF3C4"/>
</dbReference>
<evidence type="ECO:0000256" key="1">
    <source>
        <dbReference type="PROSITE-ProRule" id="PRU00221"/>
    </source>
</evidence>
<dbReference type="EMBL" id="QPKB01000006">
    <property type="protein sequence ID" value="RWR87674.1"/>
    <property type="molecule type" value="Genomic_DNA"/>
</dbReference>
<organism evidence="3 4">
    <name type="scientific">Cinnamomum micranthum f. kanehirae</name>
    <dbReference type="NCBI Taxonomy" id="337451"/>
    <lineage>
        <taxon>Eukaryota</taxon>
        <taxon>Viridiplantae</taxon>
        <taxon>Streptophyta</taxon>
        <taxon>Embryophyta</taxon>
        <taxon>Tracheophyta</taxon>
        <taxon>Spermatophyta</taxon>
        <taxon>Magnoliopsida</taxon>
        <taxon>Magnoliidae</taxon>
        <taxon>Laurales</taxon>
        <taxon>Lauraceae</taxon>
        <taxon>Cinnamomum</taxon>
    </lineage>
</organism>
<keyword evidence="4" id="KW-1185">Reference proteome</keyword>
<protein>
    <submittedName>
        <fullName evidence="3">Putative Transducin/WD40 repeat-like superfamily protein</fullName>
    </submittedName>
</protein>
<dbReference type="GO" id="GO:0006384">
    <property type="term" value="P:transcription initiation at RNA polymerase III promoter"/>
    <property type="evidence" value="ECO:0007669"/>
    <property type="project" value="InterPro"/>
</dbReference>
<reference evidence="3 4" key="1">
    <citation type="journal article" date="2019" name="Nat. Plants">
        <title>Stout camphor tree genome fills gaps in understanding of flowering plant genome evolution.</title>
        <authorList>
            <person name="Chaw S.M."/>
            <person name="Liu Y.C."/>
            <person name="Wu Y.W."/>
            <person name="Wang H.Y."/>
            <person name="Lin C.I."/>
            <person name="Wu C.S."/>
            <person name="Ke H.M."/>
            <person name="Chang L.Y."/>
            <person name="Hsu C.Y."/>
            <person name="Yang H.T."/>
            <person name="Sudianto E."/>
            <person name="Hsu M.H."/>
            <person name="Wu K.P."/>
            <person name="Wang L.N."/>
            <person name="Leebens-Mack J.H."/>
            <person name="Tsai I.J."/>
        </authorList>
    </citation>
    <scope>NUCLEOTIDE SEQUENCE [LARGE SCALE GENOMIC DNA]</scope>
    <source>
        <strain evidence="4">cv. Chaw 1501</strain>
        <tissue evidence="3">Young leaves</tissue>
    </source>
</reference>
<proteinExistence type="predicted"/>
<accession>A0A443PA57</accession>
<dbReference type="GO" id="GO:0000127">
    <property type="term" value="C:transcription factor TFIIIC complex"/>
    <property type="evidence" value="ECO:0007669"/>
    <property type="project" value="InterPro"/>
</dbReference>
<feature type="repeat" description="WD" evidence="1">
    <location>
        <begin position="659"/>
        <end position="690"/>
    </location>
</feature>
<dbReference type="Proteomes" id="UP000283530">
    <property type="component" value="Unassembled WGS sequence"/>
</dbReference>
<dbReference type="AlphaFoldDB" id="A0A443PA57"/>
<dbReference type="InterPro" id="IPR015943">
    <property type="entry name" value="WD40/YVTN_repeat-like_dom_sf"/>
</dbReference>
<dbReference type="OrthoDB" id="6021743at2759"/>
<dbReference type="Pfam" id="PF12657">
    <property type="entry name" value="TFIIIC_delta"/>
    <property type="match status" value="1"/>
</dbReference>
<comment type="caution">
    <text evidence="3">The sequence shown here is derived from an EMBL/GenBank/DDBJ whole genome shotgun (WGS) entry which is preliminary data.</text>
</comment>
<dbReference type="PROSITE" id="PS50082">
    <property type="entry name" value="WD_REPEATS_2"/>
    <property type="match status" value="2"/>
</dbReference>
<dbReference type="InterPro" id="IPR024761">
    <property type="entry name" value="TFIIIC_delta_N"/>
</dbReference>
<gene>
    <name evidence="3" type="ORF">CKAN_01662800</name>
</gene>
<dbReference type="Gene3D" id="2.130.10.10">
    <property type="entry name" value="YVTN repeat-like/Quinoprotein amine dehydrogenase"/>
    <property type="match status" value="2"/>
</dbReference>
<dbReference type="PANTHER" id="PTHR15496">
    <property type="entry name" value="GENERAL TRANSCRIPTION FACTOR 3C POLYPEPTIDE 4 FAMILY"/>
    <property type="match status" value="1"/>
</dbReference>
<sequence>MSSTASSRFQTASLIASPSYPNSVVWSEENLVAVASGHIITILNPAYLDGPRGLITLPASEPFSIGVVERESLLTSCLMPTCLSRGLRPCARSIAWSHAGVAPNSGCLLAVCMADGRVKLYRSPFCELSAEWVEVMDISDMLYDYFVSINFGEVDICPSKLQEETVDGYYIESRSASDLQYSVPSKMPKRSTRTSRTITENTCIMKEQLSYIGNCNISDEDTNGINTAPNDRLMTTFTDVVTIPCSTFEQGSSVEVLKQDGSQRIWISGIIERVEVSKALVLFPETIADGQQDDWVDLYEAADTIEDTLVHNNITDNSGPLFPNLRPSMNLGNFPRQILQTERRALEEVLGKGQSVEAWLNNRWEEGSFMGFNGPGMLVKLPEATGCVTVDPTHVRLVPIWNPVLRSWQVTLIKIEVSNSRMREPIKNKSESFIGNNICGSFSLHKSAQKHVKRNRQNNGLTLITPLQYASRNAMLSSLIVAWSPVLQLSSESGPTSLNISSSNCAILAVGGKSGKIALLRISEPQVYSIEDGGDSVGAVLIGLLQAHNAWITAISWGLQSADASTPQVLLATGSSDGSVKIWLGDAVGLIKSSGVNNSSFSLLKEVITADFVSVSSLSLVVPGKSLDKILVAIGKGSGLLEVWTCHTSSGELQNVGFHNKHNQVVTGLSWAFDGHCLYSCSQDNSVCSWVLREYAFHEVPFPSSSPCPKSFNDMSHAFESCFGLALSTGNLVVAVVRSLDVDLLDQMYEARTQRAVVEFFWTGGQQLEGSLDPHHNCSIESLPIVSKSDLACWEFNILWSLKLYDHVCKPLVLWDVITALLDFKQSASKYVEQILSKWISSWLLDCHSHLSLEKILLCAPSLLSNTSSRQMHLLNIICRRLMLLGVNADVLNARQHKLGGINASDEHEQPWIQLLVRSETELRQRLVAFTFTIVLSHASHPVTMPSISTWLPVGIEQMECWVSLNDDLVHDQLKLLKSEIGELRGRLHSLSEYAVEEKCSFCYASVPFESSEDAFCKGAECNSASGQCHRLARCAISMQVCPTTPLWFCKCCQRWVSKLAPRTFFTMSKSPLDLMSVIRSTDLQEHPKALCPFCGILLQRLLPEFLLSPSPV</sequence>
<dbReference type="Pfam" id="PF00400">
    <property type="entry name" value="WD40"/>
    <property type="match status" value="2"/>
</dbReference>
<evidence type="ECO:0000259" key="2">
    <source>
        <dbReference type="Pfam" id="PF12657"/>
    </source>
</evidence>
<evidence type="ECO:0000313" key="4">
    <source>
        <dbReference type="Proteomes" id="UP000283530"/>
    </source>
</evidence>
<evidence type="ECO:0000313" key="3">
    <source>
        <dbReference type="EMBL" id="RWR87674.1"/>
    </source>
</evidence>